<name>A0A1V9X987_9ACAR</name>
<organism evidence="1 2">
    <name type="scientific">Tropilaelaps mercedesae</name>
    <dbReference type="NCBI Taxonomy" id="418985"/>
    <lineage>
        <taxon>Eukaryota</taxon>
        <taxon>Metazoa</taxon>
        <taxon>Ecdysozoa</taxon>
        <taxon>Arthropoda</taxon>
        <taxon>Chelicerata</taxon>
        <taxon>Arachnida</taxon>
        <taxon>Acari</taxon>
        <taxon>Parasitiformes</taxon>
        <taxon>Mesostigmata</taxon>
        <taxon>Gamasina</taxon>
        <taxon>Dermanyssoidea</taxon>
        <taxon>Laelapidae</taxon>
        <taxon>Tropilaelaps</taxon>
    </lineage>
</organism>
<sequence>MADGLQHLRSHTG</sequence>
<evidence type="ECO:0000313" key="2">
    <source>
        <dbReference type="Proteomes" id="UP000192247"/>
    </source>
</evidence>
<keyword evidence="2" id="KW-1185">Reference proteome</keyword>
<evidence type="ECO:0000313" key="1">
    <source>
        <dbReference type="EMBL" id="OQR70104.1"/>
    </source>
</evidence>
<dbReference type="Proteomes" id="UP000192247">
    <property type="component" value="Unassembled WGS sequence"/>
</dbReference>
<accession>A0A1V9X987</accession>
<reference evidence="1 2" key="1">
    <citation type="journal article" date="2017" name="Gigascience">
        <title>Draft genome of the honey bee ectoparasitic mite, Tropilaelaps mercedesae, is shaped by the parasitic life history.</title>
        <authorList>
            <person name="Dong X."/>
            <person name="Armstrong S.D."/>
            <person name="Xia D."/>
            <person name="Makepeace B.L."/>
            <person name="Darby A.C."/>
            <person name="Kadowaki T."/>
        </authorList>
    </citation>
    <scope>NUCLEOTIDE SEQUENCE [LARGE SCALE GENOMIC DNA]</scope>
    <source>
        <strain evidence="1">Wuxi-XJTLU</strain>
    </source>
</reference>
<proteinExistence type="predicted"/>
<gene>
    <name evidence="1" type="ORF">BIW11_04217</name>
</gene>
<protein>
    <submittedName>
        <fullName evidence="1">Uncharacterized protein</fullName>
    </submittedName>
</protein>
<comment type="caution">
    <text evidence="1">The sequence shown here is derived from an EMBL/GenBank/DDBJ whole genome shotgun (WGS) entry which is preliminary data.</text>
</comment>
<dbReference type="InParanoid" id="A0A1V9X987"/>
<dbReference type="EMBL" id="MNPL01018546">
    <property type="protein sequence ID" value="OQR70104.1"/>
    <property type="molecule type" value="Genomic_DNA"/>
</dbReference>